<organism evidence="6 7">
    <name type="scientific">Shewanella litoralis</name>
    <dbReference type="NCBI Taxonomy" id="2282700"/>
    <lineage>
        <taxon>Bacteria</taxon>
        <taxon>Pseudomonadati</taxon>
        <taxon>Pseudomonadota</taxon>
        <taxon>Gammaproteobacteria</taxon>
        <taxon>Alteromonadales</taxon>
        <taxon>Shewanellaceae</taxon>
        <taxon>Shewanella</taxon>
    </lineage>
</organism>
<dbReference type="Gene3D" id="3.40.50.20">
    <property type="match status" value="1"/>
</dbReference>
<comment type="caution">
    <text evidence="6">The sequence shown here is derived from an EMBL/GenBank/DDBJ whole genome shotgun (WGS) entry which is preliminary data.</text>
</comment>
<dbReference type="Gene3D" id="3.30.470.20">
    <property type="entry name" value="ATP-grasp fold, B domain"/>
    <property type="match status" value="1"/>
</dbReference>
<dbReference type="RefSeq" id="WP_160054019.1">
    <property type="nucleotide sequence ID" value="NZ_BMQX01000041.1"/>
</dbReference>
<dbReference type="InterPro" id="IPR011761">
    <property type="entry name" value="ATP-grasp"/>
</dbReference>
<evidence type="ECO:0000313" key="6">
    <source>
        <dbReference type="EMBL" id="GGQ33895.1"/>
    </source>
</evidence>
<gene>
    <name evidence="6" type="ORF">GCM10009411_36590</name>
</gene>
<dbReference type="PROSITE" id="PS50975">
    <property type="entry name" value="ATP_GRASP"/>
    <property type="match status" value="1"/>
</dbReference>
<proteinExistence type="predicted"/>
<name>A0ABQ2RJ49_9GAMM</name>
<dbReference type="EMBL" id="BMQX01000041">
    <property type="protein sequence ID" value="GGQ33895.1"/>
    <property type="molecule type" value="Genomic_DNA"/>
</dbReference>
<feature type="domain" description="ATP-grasp" evidence="5">
    <location>
        <begin position="104"/>
        <end position="294"/>
    </location>
</feature>
<dbReference type="PANTHER" id="PTHR43585">
    <property type="entry name" value="FUMIPYRROLE BIOSYNTHESIS PROTEIN C"/>
    <property type="match status" value="1"/>
</dbReference>
<evidence type="ECO:0000259" key="5">
    <source>
        <dbReference type="PROSITE" id="PS50975"/>
    </source>
</evidence>
<accession>A0ABQ2RJ49</accession>
<keyword evidence="2 4" id="KW-0547">Nucleotide-binding</keyword>
<evidence type="ECO:0000256" key="4">
    <source>
        <dbReference type="PROSITE-ProRule" id="PRU00409"/>
    </source>
</evidence>
<protein>
    <recommendedName>
        <fullName evidence="5">ATP-grasp domain-containing protein</fullName>
    </recommendedName>
</protein>
<dbReference type="SUPFAM" id="SSF56059">
    <property type="entry name" value="Glutathione synthetase ATP-binding domain-like"/>
    <property type="match status" value="1"/>
</dbReference>
<evidence type="ECO:0000313" key="7">
    <source>
        <dbReference type="Proteomes" id="UP000619118"/>
    </source>
</evidence>
<evidence type="ECO:0000256" key="2">
    <source>
        <dbReference type="ARBA" id="ARBA00022741"/>
    </source>
</evidence>
<keyword evidence="7" id="KW-1185">Reference proteome</keyword>
<dbReference type="InterPro" id="IPR052032">
    <property type="entry name" value="ATP-dep_AA_Ligase"/>
</dbReference>
<evidence type="ECO:0000256" key="3">
    <source>
        <dbReference type="ARBA" id="ARBA00022840"/>
    </source>
</evidence>
<dbReference type="InterPro" id="IPR013815">
    <property type="entry name" value="ATP_grasp_subdomain_1"/>
</dbReference>
<keyword evidence="3 4" id="KW-0067">ATP-binding</keyword>
<dbReference type="Gene3D" id="3.30.1490.20">
    <property type="entry name" value="ATP-grasp fold, A domain"/>
    <property type="match status" value="1"/>
</dbReference>
<sequence length="382" mass="42491">MKKVAVIGSGEFQLPLIMAAKNQGVETHVFSWGGNESVADFFYKISIVEKEQILDKCKQLEIDGICSIGSDLANITVNYVALAMGLVTNSEACTIFTTNKFLMRKVLKKEGIPIPEFTYLSKAVDFKPTSFPIIVKPIDRSGSRGISLVEKYDDIERAIESAYIESFTKEILIEQYISGREFSVESISYNGEHEVLQITEKFTTEAPDFIETGHTCPARITAFEKKLITDVIYKLLDAVCMINGASHSELKIDENGDVYIIEIGSRMGGDYIGSDLVKDSTGFDFVTAVLDISLGKPYQRDNYISDLIEPRASIVKFLFNRTDLVIADSIKEIKNLSVLHSVFNESAMLEGKKIKSSADRYGHILVSVCKEKQSDTLSILGF</sequence>
<dbReference type="PANTHER" id="PTHR43585:SF2">
    <property type="entry name" value="ATP-GRASP ENZYME FSQD"/>
    <property type="match status" value="1"/>
</dbReference>
<keyword evidence="1" id="KW-0436">Ligase</keyword>
<reference evidence="7" key="1">
    <citation type="journal article" date="2019" name="Int. J. Syst. Evol. Microbiol.">
        <title>The Global Catalogue of Microorganisms (GCM) 10K type strain sequencing project: providing services to taxonomists for standard genome sequencing and annotation.</title>
        <authorList>
            <consortium name="The Broad Institute Genomics Platform"/>
            <consortium name="The Broad Institute Genome Sequencing Center for Infectious Disease"/>
            <person name="Wu L."/>
            <person name="Ma J."/>
        </authorList>
    </citation>
    <scope>NUCLEOTIDE SEQUENCE [LARGE SCALE GENOMIC DNA]</scope>
    <source>
        <strain evidence="7">JCM 32306</strain>
    </source>
</reference>
<dbReference type="Pfam" id="PF13535">
    <property type="entry name" value="ATP-grasp_4"/>
    <property type="match status" value="1"/>
</dbReference>
<dbReference type="Proteomes" id="UP000619118">
    <property type="component" value="Unassembled WGS sequence"/>
</dbReference>
<evidence type="ECO:0000256" key="1">
    <source>
        <dbReference type="ARBA" id="ARBA00022598"/>
    </source>
</evidence>